<comment type="caution">
    <text evidence="2">The sequence shown here is derived from an EMBL/GenBank/DDBJ whole genome shotgun (WGS) entry which is preliminary data.</text>
</comment>
<proteinExistence type="predicted"/>
<dbReference type="RefSeq" id="WP_161482919.1">
    <property type="nucleotide sequence ID" value="NZ_WXEW01000009.1"/>
</dbReference>
<dbReference type="EMBL" id="WXEW01000009">
    <property type="protein sequence ID" value="NAS25893.1"/>
    <property type="molecule type" value="Genomic_DNA"/>
</dbReference>
<reference evidence="2 3" key="1">
    <citation type="submission" date="2020-01" db="EMBL/GenBank/DDBJ databases">
        <title>Herbidospora sp. NEAU-GS84 nov., a novel actinomycete isolated from soil.</title>
        <authorList>
            <person name="Han L."/>
        </authorList>
    </citation>
    <scope>NUCLEOTIDE SEQUENCE [LARGE SCALE GENOMIC DNA]</scope>
    <source>
        <strain evidence="2 3">NEAU-GS84</strain>
    </source>
</reference>
<dbReference type="PANTHER" id="PTHR10426">
    <property type="entry name" value="STRICTOSIDINE SYNTHASE-RELATED"/>
    <property type="match status" value="1"/>
</dbReference>
<dbReference type="AlphaFoldDB" id="A0A7C9NAK8"/>
<accession>A0A7C9NAK8</accession>
<dbReference type="Proteomes" id="UP000479526">
    <property type="component" value="Unassembled WGS sequence"/>
</dbReference>
<gene>
    <name evidence="2" type="ORF">GT755_29955</name>
</gene>
<name>A0A7C9NAK8_9ACTN</name>
<dbReference type="InterPro" id="IPR011042">
    <property type="entry name" value="6-blade_b-propeller_TolB-like"/>
</dbReference>
<dbReference type="PANTHER" id="PTHR10426:SF88">
    <property type="entry name" value="ADIPOCYTE PLASMA MEMBRANE-ASSOCIATED PROTEIN HEMOMUCIN-RELATED"/>
    <property type="match status" value="1"/>
</dbReference>
<dbReference type="SUPFAM" id="SSF63829">
    <property type="entry name" value="Calcium-dependent phosphotriesterase"/>
    <property type="match status" value="1"/>
</dbReference>
<dbReference type="Pfam" id="PF08450">
    <property type="entry name" value="SGL"/>
    <property type="match status" value="1"/>
</dbReference>
<evidence type="ECO:0000313" key="2">
    <source>
        <dbReference type="EMBL" id="NAS25893.1"/>
    </source>
</evidence>
<dbReference type="InterPro" id="IPR013658">
    <property type="entry name" value="SGL"/>
</dbReference>
<protein>
    <submittedName>
        <fullName evidence="2">SMP-30/gluconolactonase/LRE family protein</fullName>
    </submittedName>
</protein>
<dbReference type="Gene3D" id="2.120.10.30">
    <property type="entry name" value="TolB, C-terminal domain"/>
    <property type="match status" value="1"/>
</dbReference>
<dbReference type="GO" id="GO:0016787">
    <property type="term" value="F:hydrolase activity"/>
    <property type="evidence" value="ECO:0007669"/>
    <property type="project" value="TreeGrafter"/>
</dbReference>
<sequence>MSPPPRSRRRRVLIGAAAVLVVVPVLAVPVFLLAVPPPIADFHPEAWTPGAAITIDSSSQTEVKATPIMTEAPYGPEDIAIDDAGAVYTGDRDGNIIRVAPDGSSERFAEVGGRPLGLAFDADQNLIIANHGAGLQSVSPNGTVTLLAGEAGGRPILFANDLVIGSDGVIWFTDSSSRYNTTTLGDMPSYLVPDFVDGRPTGRLLRYDPATASISEVLDELYFPNGIAFDADEEALRIAESTRYRILEYSLENRERDVLIDDLPGVPDGMNVDADGSLLVALYDRSEALDSLIFPTALAREIMIRLPGSLFVNEENPLTGGVLVLEPGGTVRHWYRGLDPAATNVVPHDGRWYVGALLGQPVRVLPAP</sequence>
<evidence type="ECO:0000313" key="3">
    <source>
        <dbReference type="Proteomes" id="UP000479526"/>
    </source>
</evidence>
<evidence type="ECO:0000259" key="1">
    <source>
        <dbReference type="Pfam" id="PF08450"/>
    </source>
</evidence>
<dbReference type="GO" id="GO:0012505">
    <property type="term" value="C:endomembrane system"/>
    <property type="evidence" value="ECO:0007669"/>
    <property type="project" value="TreeGrafter"/>
</dbReference>
<keyword evidence="3" id="KW-1185">Reference proteome</keyword>
<organism evidence="2 3">
    <name type="scientific">Herbidospora solisilvae</name>
    <dbReference type="NCBI Taxonomy" id="2696284"/>
    <lineage>
        <taxon>Bacteria</taxon>
        <taxon>Bacillati</taxon>
        <taxon>Actinomycetota</taxon>
        <taxon>Actinomycetes</taxon>
        <taxon>Streptosporangiales</taxon>
        <taxon>Streptosporangiaceae</taxon>
        <taxon>Herbidospora</taxon>
    </lineage>
</organism>
<feature type="domain" description="SMP-30/Gluconolactonase/LRE-like region" evidence="1">
    <location>
        <begin position="93"/>
        <end position="286"/>
    </location>
</feature>